<proteinExistence type="predicted"/>
<evidence type="ECO:0000313" key="3">
    <source>
        <dbReference type="Proteomes" id="UP000095553"/>
    </source>
</evidence>
<name>A0A173SC45_ANAHA</name>
<protein>
    <recommendedName>
        <fullName evidence="4">Phage DNA packaging protein, Nu1 subunit of terminase</fullName>
    </recommendedName>
</protein>
<dbReference type="EMBL" id="CYXY01000005">
    <property type="protein sequence ID" value="CUM87546.1"/>
    <property type="molecule type" value="Genomic_DNA"/>
</dbReference>
<evidence type="ECO:0008006" key="4">
    <source>
        <dbReference type="Google" id="ProtNLM"/>
    </source>
</evidence>
<accession>A0A173SC45</accession>
<feature type="coiled-coil region" evidence="1">
    <location>
        <begin position="74"/>
        <end position="106"/>
    </location>
</feature>
<dbReference type="Proteomes" id="UP000095553">
    <property type="component" value="Unassembled WGS sequence"/>
</dbReference>
<keyword evidence="1" id="KW-0175">Coiled coil</keyword>
<gene>
    <name evidence="2" type="ORF">ERS852571_01103</name>
</gene>
<sequence>MSNLDTWKGVKMKLYTAKAVAAWLGMTERNVRKLRDKNIIKEFKPGLYKLQDVTQQYITYLQNKNPETEGTLDYNEERAKLMRAKRESVEVELRTRRNELHEAEEVEQVMTDMLIRFKTKMMAIPAKQSPVIASKTDQTEIFSILKRAIEEALDELATYEEAFGENEDGEENV</sequence>
<dbReference type="AlphaFoldDB" id="A0A173SC45"/>
<evidence type="ECO:0000256" key="1">
    <source>
        <dbReference type="SAM" id="Coils"/>
    </source>
</evidence>
<reference evidence="2 3" key="1">
    <citation type="submission" date="2015-09" db="EMBL/GenBank/DDBJ databases">
        <authorList>
            <consortium name="Pathogen Informatics"/>
        </authorList>
    </citation>
    <scope>NUCLEOTIDE SEQUENCE [LARGE SCALE GENOMIC DNA]</scope>
    <source>
        <strain evidence="2 3">2789STDY5834959</strain>
    </source>
</reference>
<evidence type="ECO:0000313" key="2">
    <source>
        <dbReference type="EMBL" id="CUM87546.1"/>
    </source>
</evidence>
<organism evidence="2 3">
    <name type="scientific">Anaerostipes hadrus</name>
    <dbReference type="NCBI Taxonomy" id="649756"/>
    <lineage>
        <taxon>Bacteria</taxon>
        <taxon>Bacillati</taxon>
        <taxon>Bacillota</taxon>
        <taxon>Clostridia</taxon>
        <taxon>Lachnospirales</taxon>
        <taxon>Lachnospiraceae</taxon>
        <taxon>Anaerostipes</taxon>
    </lineage>
</organism>